<evidence type="ECO:0000313" key="6">
    <source>
        <dbReference type="Proteomes" id="UP001381693"/>
    </source>
</evidence>
<keyword evidence="1" id="KW-0677">Repeat</keyword>
<comment type="similarity">
    <text evidence="3">Belongs to the TTC27 family.</text>
</comment>
<dbReference type="Gene3D" id="1.25.40.10">
    <property type="entry name" value="Tetratricopeptide repeat domain"/>
    <property type="match status" value="1"/>
</dbReference>
<dbReference type="InterPro" id="IPR019734">
    <property type="entry name" value="TPR_rpt"/>
</dbReference>
<comment type="caution">
    <text evidence="5">The sequence shown here is derived from an EMBL/GenBank/DDBJ whole genome shotgun (WGS) entry which is preliminary data.</text>
</comment>
<dbReference type="InterPro" id="IPR044244">
    <property type="entry name" value="TTC27/Emw1"/>
</dbReference>
<sequence length="842" mass="96013">MKELLHHLERKYLYSEYDTKELQGVDASGNAAWPNVGKLVAVGSYVEALREEECQRALGAGKNIREANISIGDHYRLMLESYLHDGGGVAREHTVLCIGLSCLQLFTQNNFTGPLIGPNPEVLLPGLIPEESTTDCVRGIALESLVGDGEGVYNLLHGPEYLIVAELILTDMKDSLTSCLTVDWWCFRCALVHQRILDEKSPQLYEVLLQALNQVENNAQLVSTNISRDLAALYHIEAGHLHLHYYDVGRAGDHFKKASQALDIEVSLSGALGKRTKWQQEDRAQLVVKVQYNDLPIMANELPSYNLLPSDLPKDIMLNDDTRLPKFKFKEEDQDVVPDLRPIEQSFVLALITHKRRSSAVDLQLDEETKAYLVALLQYPKNWCFQLSALLLRSRIEAVETRAMQRSLTQLEELLAAVNREEPSRFERMKLFGASLVLPHWELQQELAKVLMRLGCIKYALEIFERLYLWEDAITCYNELQMRQRSAEIIKNQLDKQETPKLWCLLGDATDDISCYNKAWELSGHRSGRAQRCLGNYYYVRKDYKNAIKHYDLSLEKNRLQFPVWQRLAYCALQIEDWEKCAQAYRRCSVLEPDCFEVWNNMSQAYLNLDQKQRAWRSLQEALRCKMDSWRLWDNFMLVSTSLGYMSQALNAYVRILTMKERHVDTQILGRIVKAIVEGAADPDGREMKGLHKKCSEVLGQLTSEVPTHPELWYLYGILTQASPVASPETKHNAMVYFKKSLAASTQKAGWERDTFTTVASLHRASYLLDATLNSVEGLPPKVALSNLSAARMSVQSTIVGTRRGQTQVATGELVEEIKEPLKNVEEKLQVLLQKLEELKVV</sequence>
<dbReference type="SUPFAM" id="SSF48452">
    <property type="entry name" value="TPR-like"/>
    <property type="match status" value="1"/>
</dbReference>
<dbReference type="EMBL" id="JAXCGZ010007939">
    <property type="protein sequence ID" value="KAK7078230.1"/>
    <property type="molecule type" value="Genomic_DNA"/>
</dbReference>
<organism evidence="5 6">
    <name type="scientific">Halocaridina rubra</name>
    <name type="common">Hawaiian red shrimp</name>
    <dbReference type="NCBI Taxonomy" id="373956"/>
    <lineage>
        <taxon>Eukaryota</taxon>
        <taxon>Metazoa</taxon>
        <taxon>Ecdysozoa</taxon>
        <taxon>Arthropoda</taxon>
        <taxon>Crustacea</taxon>
        <taxon>Multicrustacea</taxon>
        <taxon>Malacostraca</taxon>
        <taxon>Eumalacostraca</taxon>
        <taxon>Eucarida</taxon>
        <taxon>Decapoda</taxon>
        <taxon>Pleocyemata</taxon>
        <taxon>Caridea</taxon>
        <taxon>Atyoidea</taxon>
        <taxon>Atyidae</taxon>
        <taxon>Halocaridina</taxon>
    </lineage>
</organism>
<evidence type="ECO:0000256" key="3">
    <source>
        <dbReference type="ARBA" id="ARBA00024020"/>
    </source>
</evidence>
<evidence type="ECO:0008006" key="7">
    <source>
        <dbReference type="Google" id="ProtNLM"/>
    </source>
</evidence>
<dbReference type="InterPro" id="IPR011990">
    <property type="entry name" value="TPR-like_helical_dom_sf"/>
</dbReference>
<evidence type="ECO:0000313" key="5">
    <source>
        <dbReference type="EMBL" id="KAK7078230.1"/>
    </source>
</evidence>
<dbReference type="PANTHER" id="PTHR16193:SF0">
    <property type="entry name" value="TETRATRICOPEPTIDE REPEAT PROTEIN 27"/>
    <property type="match status" value="1"/>
</dbReference>
<feature type="coiled-coil region" evidence="4">
    <location>
        <begin position="815"/>
        <end position="842"/>
    </location>
</feature>
<proteinExistence type="inferred from homology"/>
<reference evidence="5 6" key="1">
    <citation type="submission" date="2023-11" db="EMBL/GenBank/DDBJ databases">
        <title>Halocaridina rubra genome assembly.</title>
        <authorList>
            <person name="Smith C."/>
        </authorList>
    </citation>
    <scope>NUCLEOTIDE SEQUENCE [LARGE SCALE GENOMIC DNA]</scope>
    <source>
        <strain evidence="5">EP-1</strain>
        <tissue evidence="5">Whole</tissue>
    </source>
</reference>
<dbReference type="SMART" id="SM00028">
    <property type="entry name" value="TPR"/>
    <property type="match status" value="3"/>
</dbReference>
<dbReference type="AlphaFoldDB" id="A0AAN8XFN6"/>
<keyword evidence="6" id="KW-1185">Reference proteome</keyword>
<evidence type="ECO:0000256" key="1">
    <source>
        <dbReference type="ARBA" id="ARBA00022737"/>
    </source>
</evidence>
<evidence type="ECO:0000256" key="2">
    <source>
        <dbReference type="ARBA" id="ARBA00022803"/>
    </source>
</evidence>
<evidence type="ECO:0000256" key="4">
    <source>
        <dbReference type="SAM" id="Coils"/>
    </source>
</evidence>
<name>A0AAN8XFN6_HALRR</name>
<dbReference type="PANTHER" id="PTHR16193">
    <property type="entry name" value="TETRATRICOPEPTIDE REPEAT PROTEIN 27"/>
    <property type="match status" value="1"/>
</dbReference>
<gene>
    <name evidence="5" type="ORF">SK128_016576</name>
</gene>
<accession>A0AAN8XFN6</accession>
<protein>
    <recommendedName>
        <fullName evidence="7">Tetratricopeptide repeat protein 27</fullName>
    </recommendedName>
</protein>
<dbReference type="Proteomes" id="UP001381693">
    <property type="component" value="Unassembled WGS sequence"/>
</dbReference>
<keyword evidence="2" id="KW-0802">TPR repeat</keyword>
<keyword evidence="4" id="KW-0175">Coiled coil</keyword>